<dbReference type="OrthoDB" id="64737at2"/>
<dbReference type="AlphaFoldDB" id="A0A1S2VE29"/>
<dbReference type="Proteomes" id="UP000181790">
    <property type="component" value="Unassembled WGS sequence"/>
</dbReference>
<feature type="transmembrane region" description="Helical" evidence="1">
    <location>
        <begin position="196"/>
        <end position="216"/>
    </location>
</feature>
<gene>
    <name evidence="2" type="ORF">BLX24_21665</name>
</gene>
<accession>A0A1S2VE29</accession>
<feature type="transmembrane region" description="Helical" evidence="1">
    <location>
        <begin position="84"/>
        <end position="104"/>
    </location>
</feature>
<keyword evidence="1" id="KW-1133">Transmembrane helix</keyword>
<feature type="transmembrane region" description="Helical" evidence="1">
    <location>
        <begin position="20"/>
        <end position="42"/>
    </location>
</feature>
<dbReference type="EMBL" id="MORL01000016">
    <property type="protein sequence ID" value="OIN56969.1"/>
    <property type="molecule type" value="Genomic_DNA"/>
</dbReference>
<dbReference type="InterPro" id="IPR009781">
    <property type="entry name" value="DUF1345"/>
</dbReference>
<organism evidence="2 3">
    <name type="scientific">Arsenicibacter rosenii</name>
    <dbReference type="NCBI Taxonomy" id="1750698"/>
    <lineage>
        <taxon>Bacteria</taxon>
        <taxon>Pseudomonadati</taxon>
        <taxon>Bacteroidota</taxon>
        <taxon>Cytophagia</taxon>
        <taxon>Cytophagales</taxon>
        <taxon>Spirosomataceae</taxon>
        <taxon>Arsenicibacter</taxon>
    </lineage>
</organism>
<dbReference type="Pfam" id="PF07077">
    <property type="entry name" value="DUF1345"/>
    <property type="match status" value="1"/>
</dbReference>
<evidence type="ECO:0000256" key="1">
    <source>
        <dbReference type="SAM" id="Phobius"/>
    </source>
</evidence>
<evidence type="ECO:0000313" key="3">
    <source>
        <dbReference type="Proteomes" id="UP000181790"/>
    </source>
</evidence>
<keyword evidence="3" id="KW-1185">Reference proteome</keyword>
<reference evidence="2 3" key="1">
    <citation type="submission" date="2016-10" db="EMBL/GenBank/DDBJ databases">
        <title>Arsenicibacter rosenii gen. nov., sp. nov., an efficient arsenic-methylating bacterium isolated from an arsenic-contaminated paddy soil.</title>
        <authorList>
            <person name="Huang K."/>
        </authorList>
    </citation>
    <scope>NUCLEOTIDE SEQUENCE [LARGE SCALE GENOMIC DNA]</scope>
    <source>
        <strain evidence="2 3">SM-1</strain>
    </source>
</reference>
<dbReference type="RefSeq" id="WP_071505310.1">
    <property type="nucleotide sequence ID" value="NZ_MORL01000016.1"/>
</dbReference>
<keyword evidence="1" id="KW-0472">Membrane</keyword>
<proteinExistence type="predicted"/>
<feature type="transmembrane region" description="Helical" evidence="1">
    <location>
        <begin position="119"/>
        <end position="142"/>
    </location>
</feature>
<protein>
    <recommendedName>
        <fullName evidence="4">DUF1345 domain-containing protein</fullName>
    </recommendedName>
</protein>
<evidence type="ECO:0000313" key="2">
    <source>
        <dbReference type="EMBL" id="OIN56969.1"/>
    </source>
</evidence>
<keyword evidence="1" id="KW-0812">Transmembrane</keyword>
<sequence>MKAANRILHHIIYFDAHQRLLISVSVGGLSLLIIHGSLSWIAQAVIAWVSYASTALSLTWTTMLLAHPADICRMVQLQDAKRSLIYIIVVVAAMVSLFAVMYLISSVQNESQNMIAEHIILSLFSISCSWFLVHTLFTIHYAHIYYDSTEKGKSGGLDFPGGEAPDYLDFAYFSFVIGMTSQVSDVQISSKPMRRLALLHGLLSFLFNALIVALTINTVSGLLGR</sequence>
<name>A0A1S2VE29_9BACT</name>
<comment type="caution">
    <text evidence="2">The sequence shown here is derived from an EMBL/GenBank/DDBJ whole genome shotgun (WGS) entry which is preliminary data.</text>
</comment>
<evidence type="ECO:0008006" key="4">
    <source>
        <dbReference type="Google" id="ProtNLM"/>
    </source>
</evidence>
<feature type="transmembrane region" description="Helical" evidence="1">
    <location>
        <begin position="48"/>
        <end position="72"/>
    </location>
</feature>